<gene>
    <name evidence="1" type="ORF">BAGA_05470</name>
</gene>
<dbReference type="AlphaFoldDB" id="A0A073KBK4"/>
<proteinExistence type="predicted"/>
<name>A0A073KBK4_9BACI</name>
<evidence type="ECO:0000313" key="2">
    <source>
        <dbReference type="Proteomes" id="UP000027778"/>
    </source>
</evidence>
<dbReference type="EMBL" id="JOTM01000011">
    <property type="protein sequence ID" value="KEK23891.1"/>
    <property type="molecule type" value="Genomic_DNA"/>
</dbReference>
<dbReference type="RefSeq" id="WP_033674983.1">
    <property type="nucleotide sequence ID" value="NZ_JOTM01000011.1"/>
</dbReference>
<accession>A0A073KBK4</accession>
<comment type="caution">
    <text evidence="1">The sequence shown here is derived from an EMBL/GenBank/DDBJ whole genome shotgun (WGS) entry which is preliminary data.</text>
</comment>
<dbReference type="OrthoDB" id="2990792at2"/>
<organism evidence="1 2">
    <name type="scientific">Bacillus gaemokensis</name>
    <dbReference type="NCBI Taxonomy" id="574375"/>
    <lineage>
        <taxon>Bacteria</taxon>
        <taxon>Bacillati</taxon>
        <taxon>Bacillota</taxon>
        <taxon>Bacilli</taxon>
        <taxon>Bacillales</taxon>
        <taxon>Bacillaceae</taxon>
        <taxon>Bacillus</taxon>
        <taxon>Bacillus cereus group</taxon>
    </lineage>
</organism>
<keyword evidence="2" id="KW-1185">Reference proteome</keyword>
<dbReference type="STRING" id="574375.AZF08_20505"/>
<dbReference type="Proteomes" id="UP000027778">
    <property type="component" value="Unassembled WGS sequence"/>
</dbReference>
<sequence length="127" mass="14746">MEQIQSHPIKDIYRIREGVLIEVHKYESLGYWIGRQKLAKTVRGCKGLQVLTAPYLRKYSYKSTEHYPEGTLLLDGEPVKPITDYRDFRIEVKSSGGSVLDSFDEIMKFTNQVQEIIDSYKNAEEIN</sequence>
<evidence type="ECO:0000313" key="1">
    <source>
        <dbReference type="EMBL" id="KEK23891.1"/>
    </source>
</evidence>
<reference evidence="1 2" key="1">
    <citation type="submission" date="2014-06" db="EMBL/GenBank/DDBJ databases">
        <title>Draft genome sequence of Bacillus gaemokensis JCM 15801 (MCCC 1A00707).</title>
        <authorList>
            <person name="Lai Q."/>
            <person name="Liu Y."/>
            <person name="Shao Z."/>
        </authorList>
    </citation>
    <scope>NUCLEOTIDE SEQUENCE [LARGE SCALE GENOMIC DNA]</scope>
    <source>
        <strain evidence="1 2">JCM 15801</strain>
    </source>
</reference>
<protein>
    <submittedName>
        <fullName evidence="1">Uncharacterized protein</fullName>
    </submittedName>
</protein>